<dbReference type="InterPro" id="IPR036291">
    <property type="entry name" value="NAD(P)-bd_dom_sf"/>
</dbReference>
<sequence>MAQAILAQGSGSRPQWGACQVRPPAPECACPAAMPEADGPDSLPAKGLSILICGGGNGAHAFAGAVAHRGAAVHVYTPLQEEVDRWSSGGLCMTCHYTADGTSTAASPALVTTDPQAAAAGADIAIVVLPTSLHEGALRAVGPHLPPGTPIGTVEGAWWGRPPLGPGVIDHLTFFGIDTLPWVARIRDYGKSVDIQGTKEVWVASSPMGKGDEVASLLQRLVGVKFTRGSNLLSLFSLDLSLIIHPGLMYGKCKDWDGTPFDEAPLFYHGMDSHIAEVMEAMDAEAQGIKKALLARYPDLDLSDSLPTLEWLHDAYGDKIADKSTFQTSFTTNASYAGLRFPVKDAPDAPGKKVYQFDYRYLTADVPYGLLVMRGIAELLDCPTPTIDAAIVWAQERLGKEWLVDGKVAGGDLEQTRAPQKFGLRTLEELMADAAA</sequence>
<dbReference type="GO" id="GO:0016491">
    <property type="term" value="F:oxidoreductase activity"/>
    <property type="evidence" value="ECO:0007669"/>
    <property type="project" value="InterPro"/>
</dbReference>
<accession>A0A7S4R2N3</accession>
<dbReference type="Gene3D" id="1.10.1040.10">
    <property type="entry name" value="N-(1-d-carboxylethyl)-l-norvaline Dehydrogenase, domain 2"/>
    <property type="match status" value="1"/>
</dbReference>
<reference evidence="2" key="1">
    <citation type="submission" date="2021-01" db="EMBL/GenBank/DDBJ databases">
        <authorList>
            <person name="Corre E."/>
            <person name="Pelletier E."/>
            <person name="Niang G."/>
            <person name="Scheremetjew M."/>
            <person name="Finn R."/>
            <person name="Kale V."/>
            <person name="Holt S."/>
            <person name="Cochrane G."/>
            <person name="Meng A."/>
            <person name="Brown T."/>
            <person name="Cohen L."/>
        </authorList>
    </citation>
    <scope>NUCLEOTIDE SEQUENCE</scope>
    <source>
        <strain evidence="2">CCMP3105</strain>
    </source>
</reference>
<dbReference type="Pfam" id="PF02317">
    <property type="entry name" value="Octopine_DH"/>
    <property type="match status" value="1"/>
</dbReference>
<dbReference type="InterPro" id="IPR051729">
    <property type="entry name" value="Opine/Lysopine_DH"/>
</dbReference>
<dbReference type="PANTHER" id="PTHR38015:SF1">
    <property type="entry name" value="OPINE DEHYDROGENASE DOMAIN-CONTAINING PROTEIN"/>
    <property type="match status" value="1"/>
</dbReference>
<dbReference type="PANTHER" id="PTHR38015">
    <property type="entry name" value="BLR6086 PROTEIN"/>
    <property type="match status" value="1"/>
</dbReference>
<dbReference type="InterPro" id="IPR013328">
    <property type="entry name" value="6PGD_dom2"/>
</dbReference>
<proteinExistence type="predicted"/>
<dbReference type="EMBL" id="HBNR01042209">
    <property type="protein sequence ID" value="CAE4601687.1"/>
    <property type="molecule type" value="Transcribed_RNA"/>
</dbReference>
<evidence type="ECO:0000313" key="2">
    <source>
        <dbReference type="EMBL" id="CAE4601687.1"/>
    </source>
</evidence>
<dbReference type="SUPFAM" id="SSF48179">
    <property type="entry name" value="6-phosphogluconate dehydrogenase C-terminal domain-like"/>
    <property type="match status" value="1"/>
</dbReference>
<protein>
    <recommendedName>
        <fullName evidence="1">Opine dehydrogenase domain-containing protein</fullName>
    </recommendedName>
</protein>
<organism evidence="2">
    <name type="scientific">Alexandrium monilatum</name>
    <dbReference type="NCBI Taxonomy" id="311494"/>
    <lineage>
        <taxon>Eukaryota</taxon>
        <taxon>Sar</taxon>
        <taxon>Alveolata</taxon>
        <taxon>Dinophyceae</taxon>
        <taxon>Gonyaulacales</taxon>
        <taxon>Pyrocystaceae</taxon>
        <taxon>Alexandrium</taxon>
    </lineage>
</organism>
<dbReference type="Gene3D" id="3.40.50.720">
    <property type="entry name" value="NAD(P)-binding Rossmann-like Domain"/>
    <property type="match status" value="1"/>
</dbReference>
<dbReference type="InterPro" id="IPR008927">
    <property type="entry name" value="6-PGluconate_DH-like_C_sf"/>
</dbReference>
<evidence type="ECO:0000259" key="1">
    <source>
        <dbReference type="Pfam" id="PF02317"/>
    </source>
</evidence>
<dbReference type="InterPro" id="IPR003421">
    <property type="entry name" value="Opine_DH"/>
</dbReference>
<dbReference type="SUPFAM" id="SSF51735">
    <property type="entry name" value="NAD(P)-binding Rossmann-fold domains"/>
    <property type="match status" value="1"/>
</dbReference>
<name>A0A7S4R2N3_9DINO</name>
<dbReference type="AlphaFoldDB" id="A0A7S4R2N3"/>
<gene>
    <name evidence="2" type="ORF">AMON00008_LOCUS29342</name>
</gene>
<feature type="domain" description="Opine dehydrogenase" evidence="1">
    <location>
        <begin position="239"/>
        <end position="396"/>
    </location>
</feature>